<dbReference type="InterPro" id="IPR042089">
    <property type="entry name" value="Peptidase_M13_dom_2"/>
</dbReference>
<dbReference type="Pfam" id="PF05649">
    <property type="entry name" value="Peptidase_M13_N"/>
    <property type="match status" value="1"/>
</dbReference>
<keyword evidence="7" id="KW-0482">Metalloprotease</keyword>
<organism evidence="10 11">
    <name type="scientific">Deminuibacter soli</name>
    <dbReference type="NCBI Taxonomy" id="2291815"/>
    <lineage>
        <taxon>Bacteria</taxon>
        <taxon>Pseudomonadati</taxon>
        <taxon>Bacteroidota</taxon>
        <taxon>Chitinophagia</taxon>
        <taxon>Chitinophagales</taxon>
        <taxon>Chitinophagaceae</taxon>
        <taxon>Deminuibacter</taxon>
    </lineage>
</organism>
<comment type="cofactor">
    <cofactor evidence="1">
        <name>Zn(2+)</name>
        <dbReference type="ChEBI" id="CHEBI:29105"/>
    </cofactor>
</comment>
<dbReference type="CDD" id="cd08662">
    <property type="entry name" value="M13"/>
    <property type="match status" value="1"/>
</dbReference>
<gene>
    <name evidence="10" type="ORF">DXN05_02870</name>
</gene>
<dbReference type="Gene3D" id="1.10.1380.10">
    <property type="entry name" value="Neutral endopeptidase , domain2"/>
    <property type="match status" value="1"/>
</dbReference>
<evidence type="ECO:0000259" key="9">
    <source>
        <dbReference type="Pfam" id="PF05649"/>
    </source>
</evidence>
<evidence type="ECO:0000256" key="6">
    <source>
        <dbReference type="ARBA" id="ARBA00022833"/>
    </source>
</evidence>
<dbReference type="AlphaFoldDB" id="A0A3E1NRQ4"/>
<evidence type="ECO:0000259" key="8">
    <source>
        <dbReference type="Pfam" id="PF01431"/>
    </source>
</evidence>
<evidence type="ECO:0000256" key="4">
    <source>
        <dbReference type="ARBA" id="ARBA00022723"/>
    </source>
</evidence>
<dbReference type="Gene3D" id="3.40.390.10">
    <property type="entry name" value="Collagenase (Catalytic Domain)"/>
    <property type="match status" value="1"/>
</dbReference>
<evidence type="ECO:0000256" key="5">
    <source>
        <dbReference type="ARBA" id="ARBA00022801"/>
    </source>
</evidence>
<dbReference type="InterPro" id="IPR024079">
    <property type="entry name" value="MetalloPept_cat_dom_sf"/>
</dbReference>
<keyword evidence="11" id="KW-1185">Reference proteome</keyword>
<keyword evidence="4" id="KW-0479">Metal-binding</keyword>
<dbReference type="Pfam" id="PF01431">
    <property type="entry name" value="Peptidase_M13"/>
    <property type="match status" value="1"/>
</dbReference>
<dbReference type="EMBL" id="QTJU01000001">
    <property type="protein sequence ID" value="RFM30615.1"/>
    <property type="molecule type" value="Genomic_DNA"/>
</dbReference>
<dbReference type="Proteomes" id="UP000261284">
    <property type="component" value="Unassembled WGS sequence"/>
</dbReference>
<comment type="caution">
    <text evidence="10">The sequence shown here is derived from an EMBL/GenBank/DDBJ whole genome shotgun (WGS) entry which is preliminary data.</text>
</comment>
<keyword evidence="6" id="KW-0862">Zinc</keyword>
<dbReference type="SUPFAM" id="SSF55486">
    <property type="entry name" value="Metalloproteases ('zincins'), catalytic domain"/>
    <property type="match status" value="1"/>
</dbReference>
<dbReference type="GO" id="GO:0016485">
    <property type="term" value="P:protein processing"/>
    <property type="evidence" value="ECO:0007669"/>
    <property type="project" value="TreeGrafter"/>
</dbReference>
<evidence type="ECO:0000313" key="11">
    <source>
        <dbReference type="Proteomes" id="UP000261284"/>
    </source>
</evidence>
<evidence type="ECO:0000313" key="10">
    <source>
        <dbReference type="EMBL" id="RFM30615.1"/>
    </source>
</evidence>
<evidence type="ECO:0000256" key="2">
    <source>
        <dbReference type="ARBA" id="ARBA00007357"/>
    </source>
</evidence>
<sequence>MALALTSCGGNSAKETAAQSFLVTVNMDSAVKPGDNFFLFANGSWLRKSEIPPTESSIGSFLDLRNRTRANLRSILDSVAKGGMAAGSIEQKVGDFYASGMDSAAIDKRGYDPVKPDLQQIDAIKDAKGIMDFVAAQQQEGDGIILGQYIGADEKNSSMNIPVYVQYGLGLPDRDYYFKTDAANQAIVQAYMKYVARLFNLTGDDTVTAAKKAATVFAFEKQIAAAHKTNVELRDPESNYHKMAVKDLDKSMPVFGWSSILAAVGVKADSVNVGQPGYYAKINELLKTAPVDTWKTYFRFHVLHSAAASLSSDFVNANFEYSGKALRGQQQLKPRWQRMSDNTDAFLGEALGQLYVKRFFTDAAKKRMLELVNNLEASFEARMGKLDWMTDSTKAKAKDKLHAFLKKIAYPDKWRDYSKVTINRNQYYENLVSASKNEYQYQLSKVGKPVDKTEWGMTPPTINAYYNPTFNEIVFPAGILQFPFFDENADDAINYGGIGMVIGHEMTHGFDDQGAQYDKDGNLKNWWSKADFDKFKAKSQQVINLYNSFTILDSVHVNGALTTGENMADIGGVAIAYDAFKMTKQGKDTTKIDGFTPDQRFFLSLAQIWRTKQKEQSERLRINTDPHSPAMYRVNGPLMNFDPFYQAFNVQPGQKMYKPEAERIKIW</sequence>
<dbReference type="InterPro" id="IPR018497">
    <property type="entry name" value="Peptidase_M13_C"/>
</dbReference>
<feature type="domain" description="Peptidase M13 N-terminal" evidence="9">
    <location>
        <begin position="33"/>
        <end position="411"/>
    </location>
</feature>
<dbReference type="PROSITE" id="PS51885">
    <property type="entry name" value="NEPRILYSIN"/>
    <property type="match status" value="1"/>
</dbReference>
<dbReference type="GO" id="GO:0004222">
    <property type="term" value="F:metalloendopeptidase activity"/>
    <property type="evidence" value="ECO:0007669"/>
    <property type="project" value="InterPro"/>
</dbReference>
<evidence type="ECO:0000256" key="3">
    <source>
        <dbReference type="ARBA" id="ARBA00022670"/>
    </source>
</evidence>
<evidence type="ECO:0000256" key="1">
    <source>
        <dbReference type="ARBA" id="ARBA00001947"/>
    </source>
</evidence>
<accession>A0A3E1NRQ4</accession>
<keyword evidence="5" id="KW-0378">Hydrolase</keyword>
<dbReference type="OrthoDB" id="9775677at2"/>
<proteinExistence type="inferred from homology"/>
<dbReference type="PRINTS" id="PR00786">
    <property type="entry name" value="NEPRILYSIN"/>
</dbReference>
<keyword evidence="3" id="KW-0645">Protease</keyword>
<name>A0A3E1NRQ4_9BACT</name>
<dbReference type="PANTHER" id="PTHR11733">
    <property type="entry name" value="ZINC METALLOPROTEASE FAMILY M13 NEPRILYSIN-RELATED"/>
    <property type="match status" value="1"/>
</dbReference>
<dbReference type="InterPro" id="IPR008753">
    <property type="entry name" value="Peptidase_M13_N"/>
</dbReference>
<dbReference type="PANTHER" id="PTHR11733:SF167">
    <property type="entry name" value="FI17812P1-RELATED"/>
    <property type="match status" value="1"/>
</dbReference>
<evidence type="ECO:0000256" key="7">
    <source>
        <dbReference type="ARBA" id="ARBA00023049"/>
    </source>
</evidence>
<dbReference type="GO" id="GO:0005886">
    <property type="term" value="C:plasma membrane"/>
    <property type="evidence" value="ECO:0007669"/>
    <property type="project" value="TreeGrafter"/>
</dbReference>
<feature type="domain" description="Peptidase M13 C-terminal" evidence="8">
    <location>
        <begin position="463"/>
        <end position="663"/>
    </location>
</feature>
<protein>
    <submittedName>
        <fullName evidence="10">M13 family peptidase</fullName>
    </submittedName>
</protein>
<dbReference type="GO" id="GO:0046872">
    <property type="term" value="F:metal ion binding"/>
    <property type="evidence" value="ECO:0007669"/>
    <property type="project" value="UniProtKB-KW"/>
</dbReference>
<comment type="similarity">
    <text evidence="2">Belongs to the peptidase M13 family.</text>
</comment>
<dbReference type="InterPro" id="IPR000718">
    <property type="entry name" value="Peptidase_M13"/>
</dbReference>
<reference evidence="10 11" key="1">
    <citation type="submission" date="2018-08" db="EMBL/GenBank/DDBJ databases">
        <title>Chitinophagaceae sp. K23C18032701, a novel bacterium isolated from forest soil.</title>
        <authorList>
            <person name="Wang C."/>
        </authorList>
    </citation>
    <scope>NUCLEOTIDE SEQUENCE [LARGE SCALE GENOMIC DNA]</scope>
    <source>
        <strain evidence="10 11">K23C18032701</strain>
    </source>
</reference>